<dbReference type="Pfam" id="PF01557">
    <property type="entry name" value="FAA_hydrolase"/>
    <property type="match status" value="1"/>
</dbReference>
<dbReference type="PANTHER" id="PTHR42796:SF4">
    <property type="entry name" value="FUMARYLACETOACETATE HYDROLASE DOMAIN-CONTAINING PROTEIN 2A"/>
    <property type="match status" value="1"/>
</dbReference>
<dbReference type="InterPro" id="IPR011234">
    <property type="entry name" value="Fumarylacetoacetase-like_C"/>
</dbReference>
<gene>
    <name evidence="4" type="ORF">BDFB_007881</name>
</gene>
<keyword evidence="5" id="KW-1185">Reference proteome</keyword>
<dbReference type="SUPFAM" id="SSF56529">
    <property type="entry name" value="FAH"/>
    <property type="match status" value="1"/>
</dbReference>
<organism evidence="4 5">
    <name type="scientific">Asbolus verrucosus</name>
    <name type="common">Desert ironclad beetle</name>
    <dbReference type="NCBI Taxonomy" id="1661398"/>
    <lineage>
        <taxon>Eukaryota</taxon>
        <taxon>Metazoa</taxon>
        <taxon>Ecdysozoa</taxon>
        <taxon>Arthropoda</taxon>
        <taxon>Hexapoda</taxon>
        <taxon>Insecta</taxon>
        <taxon>Pterygota</taxon>
        <taxon>Neoptera</taxon>
        <taxon>Endopterygota</taxon>
        <taxon>Coleoptera</taxon>
        <taxon>Polyphaga</taxon>
        <taxon>Cucujiformia</taxon>
        <taxon>Tenebrionidae</taxon>
        <taxon>Pimeliinae</taxon>
        <taxon>Asbolus</taxon>
    </lineage>
</organism>
<dbReference type="GO" id="GO:0050163">
    <property type="term" value="F:oxaloacetate tautomerase activity"/>
    <property type="evidence" value="ECO:0007669"/>
    <property type="project" value="UniProtKB-ARBA"/>
</dbReference>
<dbReference type="STRING" id="1661398.A0A482VM42"/>
<dbReference type="Gene3D" id="3.90.850.10">
    <property type="entry name" value="Fumarylacetoacetase-like, C-terminal domain"/>
    <property type="match status" value="1"/>
</dbReference>
<evidence type="ECO:0000313" key="4">
    <source>
        <dbReference type="EMBL" id="RZC33850.1"/>
    </source>
</evidence>
<accession>A0A482VM42</accession>
<dbReference type="Proteomes" id="UP000292052">
    <property type="component" value="Unassembled WGS sequence"/>
</dbReference>
<dbReference type="AlphaFoldDB" id="A0A482VM42"/>
<reference evidence="4 5" key="1">
    <citation type="submission" date="2017-03" db="EMBL/GenBank/DDBJ databases">
        <title>Genome of the blue death feigning beetle - Asbolus verrucosus.</title>
        <authorList>
            <person name="Rider S.D."/>
        </authorList>
    </citation>
    <scope>NUCLEOTIDE SEQUENCE [LARGE SCALE GENOMIC DNA]</scope>
    <source>
        <strain evidence="4">Butters</strain>
        <tissue evidence="4">Head and leg muscle</tissue>
    </source>
</reference>
<dbReference type="EMBL" id="QDEB01085082">
    <property type="protein sequence ID" value="RZC33850.1"/>
    <property type="molecule type" value="Genomic_DNA"/>
</dbReference>
<dbReference type="InterPro" id="IPR036663">
    <property type="entry name" value="Fumarylacetoacetase_C_sf"/>
</dbReference>
<dbReference type="FunFam" id="3.90.850.10:FF:000002">
    <property type="entry name" value="2-hydroxyhepta-2,4-diene-1,7-dioate isomerase"/>
    <property type="match status" value="1"/>
</dbReference>
<dbReference type="GO" id="GO:0016787">
    <property type="term" value="F:hydrolase activity"/>
    <property type="evidence" value="ECO:0007669"/>
    <property type="project" value="UniProtKB-KW"/>
</dbReference>
<evidence type="ECO:0000256" key="2">
    <source>
        <dbReference type="ARBA" id="ARBA00022723"/>
    </source>
</evidence>
<dbReference type="OrthoDB" id="411064at2759"/>
<evidence type="ECO:0000259" key="3">
    <source>
        <dbReference type="Pfam" id="PF01557"/>
    </source>
</evidence>
<protein>
    <submittedName>
        <fullName evidence="4">FAA hydrolase domain containing protein</fullName>
    </submittedName>
</protein>
<dbReference type="InterPro" id="IPR051121">
    <property type="entry name" value="FAH"/>
</dbReference>
<dbReference type="PANTHER" id="PTHR42796">
    <property type="entry name" value="FUMARYLACETOACETATE HYDROLASE DOMAIN-CONTAINING PROTEIN 2A-RELATED"/>
    <property type="match status" value="1"/>
</dbReference>
<proteinExistence type="inferred from homology"/>
<comment type="caution">
    <text evidence="4">The sequence shown here is derived from an EMBL/GenBank/DDBJ whole genome shotgun (WGS) entry which is preliminary data.</text>
</comment>
<comment type="similarity">
    <text evidence="1">Belongs to the FAH family.</text>
</comment>
<dbReference type="GO" id="GO:0046872">
    <property type="term" value="F:metal ion binding"/>
    <property type="evidence" value="ECO:0007669"/>
    <property type="project" value="UniProtKB-KW"/>
</dbReference>
<name>A0A482VM42_ASBVE</name>
<evidence type="ECO:0000256" key="1">
    <source>
        <dbReference type="ARBA" id="ARBA00010211"/>
    </source>
</evidence>
<feature type="domain" description="Fumarylacetoacetase-like C-terminal" evidence="3">
    <location>
        <begin position="77"/>
        <end position="284"/>
    </location>
</feature>
<sequence>MRIVQFRTEKDLFPSRIGVLQNDVIADCTNEGLPNTLIELLSQNNSLQTLARVAPKAAKVYPASSVRLMAPVTKPDKILCVGMNYKEHCNELNMPYPLEPIIFSKFASTIVGPGDNIIKPSCSEALDWEVELVVVIGKEGKQIKIEDAYDYILGYTVGQDLTARDWVTKEKNGGQFLLGKSMDTFCPLGPCVVTKDEISDPHGLRLKTWVNGTLKQNGSTSEMVHRIDKLISYLSSLMTLYPGDLIMTGTPSGVGFFRTPPEALRPGDLVESEIEKIGRLSNRVF</sequence>
<evidence type="ECO:0000313" key="5">
    <source>
        <dbReference type="Proteomes" id="UP000292052"/>
    </source>
</evidence>
<keyword evidence="4" id="KW-0378">Hydrolase</keyword>
<keyword evidence="2" id="KW-0479">Metal-binding</keyword>
<dbReference type="GO" id="GO:0006107">
    <property type="term" value="P:oxaloacetate metabolic process"/>
    <property type="evidence" value="ECO:0007669"/>
    <property type="project" value="UniProtKB-ARBA"/>
</dbReference>